<dbReference type="InterPro" id="IPR039425">
    <property type="entry name" value="RNA_pol_sigma-70-like"/>
</dbReference>
<dbReference type="InterPro" id="IPR036388">
    <property type="entry name" value="WH-like_DNA-bd_sf"/>
</dbReference>
<organism evidence="7 8">
    <name type="scientific">Pseudonocardia yunnanensis</name>
    <dbReference type="NCBI Taxonomy" id="58107"/>
    <lineage>
        <taxon>Bacteria</taxon>
        <taxon>Bacillati</taxon>
        <taxon>Actinomycetota</taxon>
        <taxon>Actinomycetes</taxon>
        <taxon>Pseudonocardiales</taxon>
        <taxon>Pseudonocardiaceae</taxon>
        <taxon>Pseudonocardia</taxon>
    </lineage>
</organism>
<feature type="domain" description="RNA polymerase sigma-70 region 2" evidence="5">
    <location>
        <begin position="16"/>
        <end position="81"/>
    </location>
</feature>
<dbReference type="Proteomes" id="UP001597114">
    <property type="component" value="Unassembled WGS sequence"/>
</dbReference>
<dbReference type="PANTHER" id="PTHR43133">
    <property type="entry name" value="RNA POLYMERASE ECF-TYPE SIGMA FACTO"/>
    <property type="match status" value="1"/>
</dbReference>
<dbReference type="Pfam" id="PF04542">
    <property type="entry name" value="Sigma70_r2"/>
    <property type="match status" value="1"/>
</dbReference>
<proteinExistence type="inferred from homology"/>
<evidence type="ECO:0000313" key="7">
    <source>
        <dbReference type="EMBL" id="MFD1519822.1"/>
    </source>
</evidence>
<dbReference type="SUPFAM" id="SSF88946">
    <property type="entry name" value="Sigma2 domain of RNA polymerase sigma factors"/>
    <property type="match status" value="1"/>
</dbReference>
<evidence type="ECO:0000256" key="1">
    <source>
        <dbReference type="ARBA" id="ARBA00010641"/>
    </source>
</evidence>
<name>A0ABW4EXR5_9PSEU</name>
<keyword evidence="3" id="KW-0731">Sigma factor</keyword>
<evidence type="ECO:0000256" key="2">
    <source>
        <dbReference type="ARBA" id="ARBA00023015"/>
    </source>
</evidence>
<dbReference type="InterPro" id="IPR013324">
    <property type="entry name" value="RNA_pol_sigma_r3/r4-like"/>
</dbReference>
<dbReference type="Gene3D" id="1.10.10.10">
    <property type="entry name" value="Winged helix-like DNA-binding domain superfamily/Winged helix DNA-binding domain"/>
    <property type="match status" value="1"/>
</dbReference>
<evidence type="ECO:0000256" key="3">
    <source>
        <dbReference type="ARBA" id="ARBA00023082"/>
    </source>
</evidence>
<keyword evidence="8" id="KW-1185">Reference proteome</keyword>
<sequence>MLVASLTRPDEFALIFDRHAAAIRTYCARRVGASTAEDLVAEVFLTAFEQRGRFDPARAVVPWLFGIATNLLRRFHRQEQRGFRAIARTGRDPVMEGMAERIAERVDAGRFSRELAAALAAMPGTERDVLLLFAWADLGYAEIADALSIPVGTVRSRLSRGRARLRSALPAQSDPHSEKKETT</sequence>
<comment type="caution">
    <text evidence="7">The sequence shown here is derived from an EMBL/GenBank/DDBJ whole genome shotgun (WGS) entry which is preliminary data.</text>
</comment>
<evidence type="ECO:0000313" key="8">
    <source>
        <dbReference type="Proteomes" id="UP001597114"/>
    </source>
</evidence>
<dbReference type="CDD" id="cd06171">
    <property type="entry name" value="Sigma70_r4"/>
    <property type="match status" value="1"/>
</dbReference>
<reference evidence="8" key="1">
    <citation type="journal article" date="2019" name="Int. J. Syst. Evol. Microbiol.">
        <title>The Global Catalogue of Microorganisms (GCM) 10K type strain sequencing project: providing services to taxonomists for standard genome sequencing and annotation.</title>
        <authorList>
            <consortium name="The Broad Institute Genomics Platform"/>
            <consortium name="The Broad Institute Genome Sequencing Center for Infectious Disease"/>
            <person name="Wu L."/>
            <person name="Ma J."/>
        </authorList>
    </citation>
    <scope>NUCLEOTIDE SEQUENCE [LARGE SCALE GENOMIC DNA]</scope>
    <source>
        <strain evidence="8">CCM 7043</strain>
    </source>
</reference>
<gene>
    <name evidence="7" type="ORF">ACFSJD_20165</name>
</gene>
<keyword evidence="4" id="KW-0804">Transcription</keyword>
<dbReference type="InterPro" id="IPR014284">
    <property type="entry name" value="RNA_pol_sigma-70_dom"/>
</dbReference>
<accession>A0ABW4EXR5</accession>
<dbReference type="RefSeq" id="WP_344726937.1">
    <property type="nucleotide sequence ID" value="NZ_BAAAUS010000040.1"/>
</dbReference>
<dbReference type="Gene3D" id="1.10.1740.10">
    <property type="match status" value="1"/>
</dbReference>
<protein>
    <submittedName>
        <fullName evidence="7">RNA polymerase sigma factor</fullName>
    </submittedName>
</protein>
<evidence type="ECO:0000259" key="5">
    <source>
        <dbReference type="Pfam" id="PF04542"/>
    </source>
</evidence>
<comment type="similarity">
    <text evidence="1">Belongs to the sigma-70 factor family. ECF subfamily.</text>
</comment>
<dbReference type="InterPro" id="IPR013325">
    <property type="entry name" value="RNA_pol_sigma_r2"/>
</dbReference>
<evidence type="ECO:0000256" key="4">
    <source>
        <dbReference type="ARBA" id="ARBA00023163"/>
    </source>
</evidence>
<dbReference type="NCBIfam" id="TIGR02937">
    <property type="entry name" value="sigma70-ECF"/>
    <property type="match status" value="1"/>
</dbReference>
<dbReference type="EMBL" id="JBHUCO010000020">
    <property type="protein sequence ID" value="MFD1519822.1"/>
    <property type="molecule type" value="Genomic_DNA"/>
</dbReference>
<keyword evidence="2" id="KW-0805">Transcription regulation</keyword>
<feature type="domain" description="RNA polymerase sigma factor 70 region 4 type 2" evidence="6">
    <location>
        <begin position="113"/>
        <end position="165"/>
    </location>
</feature>
<dbReference type="Pfam" id="PF08281">
    <property type="entry name" value="Sigma70_r4_2"/>
    <property type="match status" value="1"/>
</dbReference>
<evidence type="ECO:0000259" key="6">
    <source>
        <dbReference type="Pfam" id="PF08281"/>
    </source>
</evidence>
<dbReference type="SUPFAM" id="SSF88659">
    <property type="entry name" value="Sigma3 and sigma4 domains of RNA polymerase sigma factors"/>
    <property type="match status" value="1"/>
</dbReference>
<dbReference type="InterPro" id="IPR007627">
    <property type="entry name" value="RNA_pol_sigma70_r2"/>
</dbReference>
<dbReference type="InterPro" id="IPR013249">
    <property type="entry name" value="RNA_pol_sigma70_r4_t2"/>
</dbReference>
<dbReference type="PANTHER" id="PTHR43133:SF25">
    <property type="entry name" value="RNA POLYMERASE SIGMA FACTOR RFAY-RELATED"/>
    <property type="match status" value="1"/>
</dbReference>